<evidence type="ECO:0000256" key="1">
    <source>
        <dbReference type="ARBA" id="ARBA00023002"/>
    </source>
</evidence>
<dbReference type="EMBL" id="RBAM01000001">
    <property type="protein sequence ID" value="RKN77288.1"/>
    <property type="molecule type" value="Genomic_DNA"/>
</dbReference>
<accession>A0A3B0BY57</accession>
<dbReference type="GO" id="GO:0070967">
    <property type="term" value="F:coenzyme F420 binding"/>
    <property type="evidence" value="ECO:0007669"/>
    <property type="project" value="TreeGrafter"/>
</dbReference>
<dbReference type="Proteomes" id="UP000270343">
    <property type="component" value="Unassembled WGS sequence"/>
</dbReference>
<name>A0A3B0BY57_9ACTN</name>
<dbReference type="PANTHER" id="PTHR35176:SF6">
    <property type="entry name" value="HEME OXYGENASE HI_0854-RELATED"/>
    <property type="match status" value="1"/>
</dbReference>
<gene>
    <name evidence="3" type="ORF">D7231_00645</name>
</gene>
<evidence type="ECO:0000313" key="3">
    <source>
        <dbReference type="EMBL" id="RKN77288.1"/>
    </source>
</evidence>
<dbReference type="Gene3D" id="2.30.110.10">
    <property type="entry name" value="Electron Transport, Fmn-binding Protein, Chain A"/>
    <property type="match status" value="1"/>
</dbReference>
<dbReference type="InterPro" id="IPR019920">
    <property type="entry name" value="F420-binding_dom_put"/>
</dbReference>
<sequence>MIALPEAIRARIAAPDIWYVATVGADGAPHVSPMWLGLEGGLLFFNTAVGRIKERNLRRDPRVCLSHADRADPYDRVQIRGRVVRFVEGAEADRNMDGLAAKYTGSERFEWGIPGEQRVVAMVEPLRVRHVVGVEPMPPGAPGAA</sequence>
<comment type="caution">
    <text evidence="3">The sequence shown here is derived from an EMBL/GenBank/DDBJ whole genome shotgun (WGS) entry which is preliminary data.</text>
</comment>
<keyword evidence="1" id="KW-0560">Oxidoreductase</keyword>
<dbReference type="GO" id="GO:0016627">
    <property type="term" value="F:oxidoreductase activity, acting on the CH-CH group of donors"/>
    <property type="evidence" value="ECO:0007669"/>
    <property type="project" value="TreeGrafter"/>
</dbReference>
<dbReference type="InterPro" id="IPR012349">
    <property type="entry name" value="Split_barrel_FMN-bd"/>
</dbReference>
<dbReference type="Pfam" id="PF01243">
    <property type="entry name" value="PNPOx_N"/>
    <property type="match status" value="1"/>
</dbReference>
<proteinExistence type="predicted"/>
<reference evidence="3 4" key="1">
    <citation type="journal article" date="2015" name="Antonie Van Leeuwenhoek">
        <title>Streptomyces klenkii sp. nov., isolated from deep marine sediment.</title>
        <authorList>
            <person name="Veyisoglu A."/>
            <person name="Sahin N."/>
        </authorList>
    </citation>
    <scope>NUCLEOTIDE SEQUENCE [LARGE SCALE GENOMIC DNA]</scope>
    <source>
        <strain evidence="3 4">KCTC 29202</strain>
    </source>
</reference>
<feature type="domain" description="Pyridoxamine 5'-phosphate oxidase N-terminal" evidence="2">
    <location>
        <begin position="4"/>
        <end position="124"/>
    </location>
</feature>
<dbReference type="OrthoDB" id="162914at2"/>
<dbReference type="RefSeq" id="WP_120752903.1">
    <property type="nucleotide sequence ID" value="NZ_RBAM01000001.1"/>
</dbReference>
<dbReference type="NCBIfam" id="TIGR03618">
    <property type="entry name" value="Rv1155_F420"/>
    <property type="match status" value="1"/>
</dbReference>
<dbReference type="SUPFAM" id="SSF50475">
    <property type="entry name" value="FMN-binding split barrel"/>
    <property type="match status" value="1"/>
</dbReference>
<protein>
    <submittedName>
        <fullName evidence="3">PPOX class F420-dependent oxidoreductase</fullName>
    </submittedName>
</protein>
<keyword evidence="4" id="KW-1185">Reference proteome</keyword>
<dbReference type="InterPro" id="IPR011576">
    <property type="entry name" value="Pyridox_Oxase_N"/>
</dbReference>
<dbReference type="GO" id="GO:0005829">
    <property type="term" value="C:cytosol"/>
    <property type="evidence" value="ECO:0007669"/>
    <property type="project" value="TreeGrafter"/>
</dbReference>
<dbReference type="AlphaFoldDB" id="A0A3B0BY57"/>
<organism evidence="3 4">
    <name type="scientific">Streptomyces klenkii</name>
    <dbReference type="NCBI Taxonomy" id="1420899"/>
    <lineage>
        <taxon>Bacteria</taxon>
        <taxon>Bacillati</taxon>
        <taxon>Actinomycetota</taxon>
        <taxon>Actinomycetes</taxon>
        <taxon>Kitasatosporales</taxon>
        <taxon>Streptomycetaceae</taxon>
        <taxon>Streptomyces</taxon>
    </lineage>
</organism>
<dbReference type="PANTHER" id="PTHR35176">
    <property type="entry name" value="HEME OXYGENASE HI_0854-RELATED"/>
    <property type="match status" value="1"/>
</dbReference>
<evidence type="ECO:0000259" key="2">
    <source>
        <dbReference type="Pfam" id="PF01243"/>
    </source>
</evidence>
<evidence type="ECO:0000313" key="4">
    <source>
        <dbReference type="Proteomes" id="UP000270343"/>
    </source>
</evidence>
<dbReference type="InterPro" id="IPR052019">
    <property type="entry name" value="F420H2_bilvrd_red/Heme_oxyg"/>
</dbReference>